<reference evidence="8" key="1">
    <citation type="journal article" date="2020" name="mSystems">
        <title>Genome- and Community-Level Interaction Insights into Carbon Utilization and Element Cycling Functions of Hydrothermarchaeota in Hydrothermal Sediment.</title>
        <authorList>
            <person name="Zhou Z."/>
            <person name="Liu Y."/>
            <person name="Xu W."/>
            <person name="Pan J."/>
            <person name="Luo Z.H."/>
            <person name="Li M."/>
        </authorList>
    </citation>
    <scope>NUCLEOTIDE SEQUENCE [LARGE SCALE GENOMIC DNA]</scope>
    <source>
        <strain evidence="8">SpSt-123</strain>
    </source>
</reference>
<evidence type="ECO:0000256" key="1">
    <source>
        <dbReference type="ARBA" id="ARBA00001936"/>
    </source>
</evidence>
<gene>
    <name evidence="8" type="ORF">ENO04_00965</name>
</gene>
<dbReference type="GO" id="GO:0046872">
    <property type="term" value="F:metal ion binding"/>
    <property type="evidence" value="ECO:0007669"/>
    <property type="project" value="UniProtKB-KW"/>
</dbReference>
<keyword evidence="4" id="KW-0378">Hydrolase</keyword>
<dbReference type="Gene3D" id="3.90.79.10">
    <property type="entry name" value="Nucleoside Triphosphate Pyrophosphohydrolase"/>
    <property type="match status" value="1"/>
</dbReference>
<dbReference type="Pfam" id="PF00293">
    <property type="entry name" value="NUDIX"/>
    <property type="match status" value="1"/>
</dbReference>
<organism evidence="8">
    <name type="scientific">Fervidicoccus fontis</name>
    <dbReference type="NCBI Taxonomy" id="683846"/>
    <lineage>
        <taxon>Archaea</taxon>
        <taxon>Thermoproteota</taxon>
        <taxon>Thermoprotei</taxon>
        <taxon>Fervidicoccales</taxon>
        <taxon>Fervidicoccaceae</taxon>
        <taxon>Fervidicoccus</taxon>
    </lineage>
</organism>
<dbReference type="CDD" id="cd03426">
    <property type="entry name" value="NUDIX_CoAse_Nudt7"/>
    <property type="match status" value="1"/>
</dbReference>
<dbReference type="GO" id="GO:0010945">
    <property type="term" value="F:coenzyme A diphosphatase activity"/>
    <property type="evidence" value="ECO:0007669"/>
    <property type="project" value="InterPro"/>
</dbReference>
<sequence length="177" mass="19837">MRSSNPFDRKGLAVVNLILKPMPKPSLLLIKKRAFPNDPWSFDVGFPGGMVKEGEDPLSALMRETEEETGISPSVLEVLALVGLDRPTIMPQVIIRAYLSLLVGEHGDFKLDLSEVSEAFWAPLSEIRGPAKMYHPFKKRVVEAYVYSHHIIWGVSKRILESAFPLLNSLRIRGVSK</sequence>
<evidence type="ECO:0000256" key="3">
    <source>
        <dbReference type="ARBA" id="ARBA00022723"/>
    </source>
</evidence>
<dbReference type="PROSITE" id="PS51462">
    <property type="entry name" value="NUDIX"/>
    <property type="match status" value="1"/>
</dbReference>
<proteinExistence type="predicted"/>
<evidence type="ECO:0000259" key="7">
    <source>
        <dbReference type="PROSITE" id="PS51462"/>
    </source>
</evidence>
<comment type="caution">
    <text evidence="8">The sequence shown here is derived from an EMBL/GenBank/DDBJ whole genome shotgun (WGS) entry which is preliminary data.</text>
</comment>
<dbReference type="AlphaFoldDB" id="A0A7C1I115"/>
<accession>A0A7C1I115</accession>
<dbReference type="InterPro" id="IPR000086">
    <property type="entry name" value="NUDIX_hydrolase_dom"/>
</dbReference>
<dbReference type="InterPro" id="IPR045121">
    <property type="entry name" value="CoAse"/>
</dbReference>
<dbReference type="PANTHER" id="PTHR12992">
    <property type="entry name" value="NUDIX HYDROLASE"/>
    <property type="match status" value="1"/>
</dbReference>
<feature type="domain" description="Nudix hydrolase" evidence="7">
    <location>
        <begin position="9"/>
        <end position="147"/>
    </location>
</feature>
<keyword evidence="6" id="KW-0464">Manganese</keyword>
<comment type="cofactor">
    <cofactor evidence="2">
        <name>Mg(2+)</name>
        <dbReference type="ChEBI" id="CHEBI:18420"/>
    </cofactor>
</comment>
<dbReference type="EMBL" id="DSDY01000035">
    <property type="protein sequence ID" value="HDS10184.1"/>
    <property type="molecule type" value="Genomic_DNA"/>
</dbReference>
<evidence type="ECO:0000256" key="5">
    <source>
        <dbReference type="ARBA" id="ARBA00022842"/>
    </source>
</evidence>
<evidence type="ECO:0000313" key="8">
    <source>
        <dbReference type="EMBL" id="HDS10184.1"/>
    </source>
</evidence>
<keyword evidence="3" id="KW-0479">Metal-binding</keyword>
<dbReference type="SUPFAM" id="SSF55811">
    <property type="entry name" value="Nudix"/>
    <property type="match status" value="1"/>
</dbReference>
<evidence type="ECO:0000256" key="2">
    <source>
        <dbReference type="ARBA" id="ARBA00001946"/>
    </source>
</evidence>
<dbReference type="PROSITE" id="PS00893">
    <property type="entry name" value="NUDIX_BOX"/>
    <property type="match status" value="1"/>
</dbReference>
<evidence type="ECO:0000256" key="6">
    <source>
        <dbReference type="ARBA" id="ARBA00023211"/>
    </source>
</evidence>
<name>A0A7C1I115_9CREN</name>
<dbReference type="InterPro" id="IPR015797">
    <property type="entry name" value="NUDIX_hydrolase-like_dom_sf"/>
</dbReference>
<keyword evidence="5" id="KW-0460">Magnesium</keyword>
<dbReference type="InterPro" id="IPR020084">
    <property type="entry name" value="NUDIX_hydrolase_CS"/>
</dbReference>
<comment type="cofactor">
    <cofactor evidence="1">
        <name>Mn(2+)</name>
        <dbReference type="ChEBI" id="CHEBI:29035"/>
    </cofactor>
</comment>
<dbReference type="PANTHER" id="PTHR12992:SF11">
    <property type="entry name" value="MITOCHONDRIAL COENZYME A DIPHOSPHATASE NUDT8"/>
    <property type="match status" value="1"/>
</dbReference>
<protein>
    <submittedName>
        <fullName evidence="8">NUDIX domain-containing protein</fullName>
    </submittedName>
</protein>
<evidence type="ECO:0000256" key="4">
    <source>
        <dbReference type="ARBA" id="ARBA00022801"/>
    </source>
</evidence>